<evidence type="ECO:0000256" key="1">
    <source>
        <dbReference type="ARBA" id="ARBA00010107"/>
    </source>
</evidence>
<dbReference type="FunFam" id="1.10.10.10:FF:000526">
    <property type="entry name" value="Histone acetyltransferase"/>
    <property type="match status" value="1"/>
</dbReference>
<evidence type="ECO:0000256" key="8">
    <source>
        <dbReference type="ARBA" id="ARBA00023015"/>
    </source>
</evidence>
<keyword evidence="6" id="KW-0156">Chromatin regulator</keyword>
<evidence type="ECO:0000256" key="18">
    <source>
        <dbReference type="ARBA" id="ARBA00048940"/>
    </source>
</evidence>
<dbReference type="InterPro" id="IPR025995">
    <property type="entry name" value="Tudor-knot"/>
</dbReference>
<dbReference type="GO" id="GO:0003712">
    <property type="term" value="F:transcription coregulator activity"/>
    <property type="evidence" value="ECO:0007669"/>
    <property type="project" value="TreeGrafter"/>
</dbReference>
<dbReference type="InterPro" id="IPR040706">
    <property type="entry name" value="Zf-MYST"/>
</dbReference>
<dbReference type="GO" id="GO:0031453">
    <property type="term" value="P:positive regulation of heterochromatin formation"/>
    <property type="evidence" value="ECO:0007669"/>
    <property type="project" value="EnsemblFungi"/>
</dbReference>
<dbReference type="Gene3D" id="3.40.630.30">
    <property type="match status" value="1"/>
</dbReference>
<evidence type="ECO:0000256" key="14">
    <source>
        <dbReference type="ARBA" id="ARBA00031553"/>
    </source>
</evidence>
<dbReference type="GO" id="GO:0140861">
    <property type="term" value="P:DNA repair-dependent chromatin remodeling"/>
    <property type="evidence" value="ECO:0007669"/>
    <property type="project" value="EnsemblFungi"/>
</dbReference>
<keyword evidence="11" id="KW-0234">DNA repair</keyword>
<dbReference type="SUPFAM" id="SSF54160">
    <property type="entry name" value="Chromo domain-like"/>
    <property type="match status" value="1"/>
</dbReference>
<feature type="domain" description="MYST-type HAT" evidence="25">
    <location>
        <begin position="213"/>
        <end position="485"/>
    </location>
</feature>
<evidence type="ECO:0000256" key="17">
    <source>
        <dbReference type="ARBA" id="ARBA00047787"/>
    </source>
</evidence>
<dbReference type="GO" id="GO:0106226">
    <property type="term" value="F:peptide 2-hydroxyisobutyryltransferase activity"/>
    <property type="evidence" value="ECO:0007669"/>
    <property type="project" value="RHEA"/>
</dbReference>
<dbReference type="InterPro" id="IPR000953">
    <property type="entry name" value="Chromo/chromo_shadow_dom"/>
</dbReference>
<comment type="catalytic activity">
    <reaction evidence="17">
        <text>L-lysyl-[protein] + acetyl-CoA = N(6)-acetyl-L-lysyl-[protein] + CoA + H(+)</text>
        <dbReference type="Rhea" id="RHEA:45948"/>
        <dbReference type="Rhea" id="RHEA-COMP:9752"/>
        <dbReference type="Rhea" id="RHEA-COMP:10731"/>
        <dbReference type="ChEBI" id="CHEBI:15378"/>
        <dbReference type="ChEBI" id="CHEBI:29969"/>
        <dbReference type="ChEBI" id="CHEBI:57287"/>
        <dbReference type="ChEBI" id="CHEBI:57288"/>
        <dbReference type="ChEBI" id="CHEBI:61930"/>
    </reaction>
    <physiologicalReaction direction="left-to-right" evidence="17">
        <dbReference type="Rhea" id="RHEA:45949"/>
    </physiologicalReaction>
</comment>
<evidence type="ECO:0000256" key="6">
    <source>
        <dbReference type="ARBA" id="ARBA00022853"/>
    </source>
</evidence>
<keyword evidence="8" id="KW-0805">Transcription regulation</keyword>
<dbReference type="Pfam" id="PF11717">
    <property type="entry name" value="Tudor-knot"/>
    <property type="match status" value="1"/>
</dbReference>
<evidence type="ECO:0000259" key="25">
    <source>
        <dbReference type="PROSITE" id="PS51726"/>
    </source>
</evidence>
<dbReference type="GO" id="GO:0140065">
    <property type="term" value="F:peptide butyryltransferase activity"/>
    <property type="evidence" value="ECO:0007669"/>
    <property type="project" value="EnsemblFungi"/>
</dbReference>
<dbReference type="OrthoDB" id="787137at2759"/>
<evidence type="ECO:0000256" key="10">
    <source>
        <dbReference type="ARBA" id="ARBA00023163"/>
    </source>
</evidence>
<dbReference type="GO" id="GO:0035861">
    <property type="term" value="C:site of double-strand break"/>
    <property type="evidence" value="ECO:0007669"/>
    <property type="project" value="EnsemblFungi"/>
</dbReference>
<evidence type="ECO:0000313" key="27">
    <source>
        <dbReference type="Proteomes" id="UP000053447"/>
    </source>
</evidence>
<dbReference type="PANTHER" id="PTHR10615:SF218">
    <property type="entry name" value="HISTONE ACETYLTRANSFERASE ESA1"/>
    <property type="match status" value="1"/>
</dbReference>
<protein>
    <recommendedName>
        <fullName evidence="3">Histone acetyltransferase ESA1</fullName>
        <ecNumber evidence="2">2.3.1.48</ecNumber>
    </recommendedName>
    <alternativeName>
        <fullName evidence="19">Histone acetyltransferase esa1</fullName>
    </alternativeName>
    <alternativeName>
        <fullName evidence="12 20">protein 2-hydroxyisobutyryltransferase ESA1</fullName>
    </alternativeName>
    <alternativeName>
        <fullName evidence="14 21">protein acetyltransferase ESA1</fullName>
    </alternativeName>
    <alternativeName>
        <fullName evidence="13 22">protein crotonyltransferase ESA1</fullName>
    </alternativeName>
</protein>
<dbReference type="GO" id="GO:0044016">
    <property type="term" value="F:histone H3K4 acetyltransferase activity"/>
    <property type="evidence" value="ECO:0007669"/>
    <property type="project" value="EnsemblFungi"/>
</dbReference>
<evidence type="ECO:0000256" key="11">
    <source>
        <dbReference type="ARBA" id="ARBA00023204"/>
    </source>
</evidence>
<dbReference type="GO" id="GO:0006281">
    <property type="term" value="P:DNA repair"/>
    <property type="evidence" value="ECO:0007669"/>
    <property type="project" value="UniProtKB-KW"/>
</dbReference>
<evidence type="ECO:0000256" key="5">
    <source>
        <dbReference type="ARBA" id="ARBA00022763"/>
    </source>
</evidence>
<dbReference type="GO" id="GO:0010485">
    <property type="term" value="F:histone H4 acetyltransferase activity"/>
    <property type="evidence" value="ECO:0007669"/>
    <property type="project" value="UniProtKB-ARBA"/>
</dbReference>
<dbReference type="FunFam" id="3.30.60.60:FF:000001">
    <property type="entry name" value="Histone acetyltransferase"/>
    <property type="match status" value="1"/>
</dbReference>
<dbReference type="SUPFAM" id="SSF55729">
    <property type="entry name" value="Acyl-CoA N-acyltransferases (Nat)"/>
    <property type="match status" value="1"/>
</dbReference>
<dbReference type="FunFam" id="3.40.630.30:FF:000002">
    <property type="entry name" value="Histone acetyltransferase"/>
    <property type="match status" value="1"/>
</dbReference>
<dbReference type="PANTHER" id="PTHR10615">
    <property type="entry name" value="HISTONE ACETYLTRANSFERASE"/>
    <property type="match status" value="1"/>
</dbReference>
<evidence type="ECO:0000256" key="15">
    <source>
        <dbReference type="ARBA" id="ARBA00047557"/>
    </source>
</evidence>
<evidence type="ECO:0000256" key="3">
    <source>
        <dbReference type="ARBA" id="ARBA00022255"/>
    </source>
</evidence>
<dbReference type="Proteomes" id="UP000053447">
    <property type="component" value="Unassembled WGS sequence"/>
</dbReference>
<dbReference type="InterPro" id="IPR016197">
    <property type="entry name" value="Chromo-like_dom_sf"/>
</dbReference>
<feature type="active site" description="Proton donor/acceptor" evidence="23">
    <location>
        <position position="389"/>
    </location>
</feature>
<dbReference type="SMART" id="SM00298">
    <property type="entry name" value="CHROMO"/>
    <property type="match status" value="1"/>
</dbReference>
<sequence>MVKEPPDNRPDILSGISTDNLLPESFKSHKICVGCKAYVIKDKTYQKAEILSLQTRKNQQYFYVHYQGFNKRLDEWVPLSRIDFSKEIEFPRVDKSKKIIKPNIQKTEVIEAKVENKTSKRSRSAYEESLSDDIVVNSKTTKEKENKTPMLKSENGDQDVQHTQEDEDDIVFDIDVAGKTNGVNTGVEKYSKTTEIEKLRTSGSMTQNVHEISRVKNLTMIQIGRYEVEPWYFSPYPIGLTELDLIYICEFCFSYFGSKKQYERHRTKCTLQHPPGNEIYRDEHISFFEIDGRKQHTWCRNLCLLSKCFLDHKTLYYDVDPFLFYCMTTRDDYGCHLIGYFSKEKDSSENYNVACILTLPQYQRLGYGRLLIEFSYELSKREGKLGSPEKPLSDLGLLSYRAFWADVVIDLLMNTRVEVTIDEIANKTSMTSQDVLHTIQNLNILKYYKGQHIICISEVIEQQYEKHKIKQKRKINPDGLSHWKPPVFNSTQLRFGY</sequence>
<comment type="catalytic activity">
    <reaction evidence="18">
        <text>L-lysyl-[histone] + acetyl-CoA = N(6)-acetyl-L-lysyl-[histone] + CoA + H(+)</text>
        <dbReference type="Rhea" id="RHEA:21992"/>
        <dbReference type="Rhea" id="RHEA-COMP:9845"/>
        <dbReference type="Rhea" id="RHEA-COMP:11338"/>
        <dbReference type="ChEBI" id="CHEBI:15378"/>
        <dbReference type="ChEBI" id="CHEBI:29969"/>
        <dbReference type="ChEBI" id="CHEBI:57287"/>
        <dbReference type="ChEBI" id="CHEBI:57288"/>
        <dbReference type="ChEBI" id="CHEBI:61930"/>
        <dbReference type="EC" id="2.3.1.48"/>
    </reaction>
    <physiologicalReaction direction="left-to-right" evidence="18">
        <dbReference type="Rhea" id="RHEA:21993"/>
    </physiologicalReaction>
</comment>
<dbReference type="Gene3D" id="2.30.30.140">
    <property type="match status" value="1"/>
</dbReference>
<evidence type="ECO:0000313" key="26">
    <source>
        <dbReference type="EMBL" id="KTW32324.1"/>
    </source>
</evidence>
<evidence type="ECO:0000256" key="12">
    <source>
        <dbReference type="ARBA" id="ARBA00031065"/>
    </source>
</evidence>
<accession>A0A0W4ZVE7</accession>
<dbReference type="GO" id="GO:0140064">
    <property type="term" value="F:peptide crotonyltransferase activity"/>
    <property type="evidence" value="ECO:0007669"/>
    <property type="project" value="RHEA"/>
</dbReference>
<evidence type="ECO:0000256" key="19">
    <source>
        <dbReference type="ARBA" id="ARBA00074445"/>
    </source>
</evidence>
<evidence type="ECO:0000256" key="22">
    <source>
        <dbReference type="ARBA" id="ARBA00077673"/>
    </source>
</evidence>
<dbReference type="CDD" id="cd04301">
    <property type="entry name" value="NAT_SF"/>
    <property type="match status" value="1"/>
</dbReference>
<dbReference type="EC" id="2.3.1.48" evidence="2"/>
<dbReference type="InterPro" id="IPR002717">
    <property type="entry name" value="HAT_MYST-type"/>
</dbReference>
<dbReference type="STRING" id="1408657.A0A0W4ZVE7"/>
<dbReference type="RefSeq" id="XP_018231016.1">
    <property type="nucleotide sequence ID" value="XM_018372680.1"/>
</dbReference>
<dbReference type="InterPro" id="IPR050603">
    <property type="entry name" value="MYST_HAT"/>
</dbReference>
<keyword evidence="5" id="KW-0227">DNA damage</keyword>
<keyword evidence="7" id="KW-0007">Acetylation</keyword>
<evidence type="ECO:0000256" key="23">
    <source>
        <dbReference type="PIRSR" id="PIRSR602717-51"/>
    </source>
</evidence>
<evidence type="ECO:0000256" key="2">
    <source>
        <dbReference type="ARBA" id="ARBA00013184"/>
    </source>
</evidence>
<dbReference type="InterPro" id="IPR016181">
    <property type="entry name" value="Acyl_CoA_acyltransferase"/>
</dbReference>
<keyword evidence="9" id="KW-0010">Activator</keyword>
<evidence type="ECO:0000256" key="20">
    <source>
        <dbReference type="ARBA" id="ARBA00075313"/>
    </source>
</evidence>
<keyword evidence="4" id="KW-0808">Transferase</keyword>
<dbReference type="GO" id="GO:0000812">
    <property type="term" value="C:Swr1 complex"/>
    <property type="evidence" value="ECO:0007669"/>
    <property type="project" value="EnsemblFungi"/>
</dbReference>
<comment type="similarity">
    <text evidence="1">Belongs to the MYST (SAS/MOZ) family.</text>
</comment>
<evidence type="ECO:0000256" key="4">
    <source>
        <dbReference type="ARBA" id="ARBA00022679"/>
    </source>
</evidence>
<dbReference type="Gene3D" id="3.30.60.60">
    <property type="entry name" value="N-acetyl transferase-like"/>
    <property type="match status" value="1"/>
</dbReference>
<keyword evidence="10" id="KW-0804">Transcription</keyword>
<feature type="region of interest" description="Disordered" evidence="24">
    <location>
        <begin position="136"/>
        <end position="161"/>
    </location>
</feature>
<dbReference type="Pfam" id="PF17772">
    <property type="entry name" value="zf-MYST"/>
    <property type="match status" value="1"/>
</dbReference>
<dbReference type="InterPro" id="IPR036388">
    <property type="entry name" value="WH-like_DNA-bd_sf"/>
</dbReference>
<dbReference type="AlphaFoldDB" id="A0A0W4ZVE7"/>
<gene>
    <name evidence="26" type="ORF">T551_00414</name>
</gene>
<dbReference type="PROSITE" id="PS51726">
    <property type="entry name" value="MYST_HAT"/>
    <property type="match status" value="1"/>
</dbReference>
<keyword evidence="27" id="KW-1185">Reference proteome</keyword>
<dbReference type="EMBL" id="LFWA01000002">
    <property type="protein sequence ID" value="KTW32324.1"/>
    <property type="molecule type" value="Genomic_DNA"/>
</dbReference>
<evidence type="ECO:0000256" key="9">
    <source>
        <dbReference type="ARBA" id="ARBA00023159"/>
    </source>
</evidence>
<dbReference type="GO" id="GO:0003682">
    <property type="term" value="F:chromatin binding"/>
    <property type="evidence" value="ECO:0007669"/>
    <property type="project" value="TreeGrafter"/>
</dbReference>
<proteinExistence type="inferred from homology"/>
<dbReference type="GO" id="GO:0035267">
    <property type="term" value="C:NuA4 histone acetyltransferase complex"/>
    <property type="evidence" value="ECO:0007669"/>
    <property type="project" value="EnsemblFungi"/>
</dbReference>
<evidence type="ECO:0000256" key="16">
    <source>
        <dbReference type="ARBA" id="ARBA00047752"/>
    </source>
</evidence>
<dbReference type="GO" id="GO:0006357">
    <property type="term" value="P:regulation of transcription by RNA polymerase II"/>
    <property type="evidence" value="ECO:0007669"/>
    <property type="project" value="TreeGrafter"/>
</dbReference>
<name>A0A0W4ZVE7_PNEJ7</name>
<dbReference type="GeneID" id="28938935"/>
<evidence type="ECO:0000256" key="21">
    <source>
        <dbReference type="ARBA" id="ARBA00076782"/>
    </source>
</evidence>
<dbReference type="GO" id="GO:0005721">
    <property type="term" value="C:pericentric heterochromatin"/>
    <property type="evidence" value="ECO:0007669"/>
    <property type="project" value="EnsemblFungi"/>
</dbReference>
<dbReference type="VEuPathDB" id="FungiDB:T551_00414"/>
<evidence type="ECO:0000256" key="13">
    <source>
        <dbReference type="ARBA" id="ARBA00031133"/>
    </source>
</evidence>
<comment type="catalytic activity">
    <reaction evidence="15">
        <text>2-hydroxyisobutanoyl-CoA + L-lysyl-[protein] = N(6)-(2-hydroxyisobutanoyl)-L-lysyl-[protein] + CoA + H(+)</text>
        <dbReference type="Rhea" id="RHEA:24180"/>
        <dbReference type="Rhea" id="RHEA-COMP:9752"/>
        <dbReference type="Rhea" id="RHEA-COMP:15921"/>
        <dbReference type="ChEBI" id="CHEBI:15378"/>
        <dbReference type="ChEBI" id="CHEBI:29969"/>
        <dbReference type="ChEBI" id="CHEBI:57287"/>
        <dbReference type="ChEBI" id="CHEBI:131780"/>
        <dbReference type="ChEBI" id="CHEBI:144968"/>
    </reaction>
    <physiologicalReaction direction="left-to-right" evidence="15">
        <dbReference type="Rhea" id="RHEA:24181"/>
    </physiologicalReaction>
</comment>
<organism evidence="26 27">
    <name type="scientific">Pneumocystis jirovecii (strain RU7)</name>
    <name type="common">Human pneumocystis pneumonia agent</name>
    <dbReference type="NCBI Taxonomy" id="1408657"/>
    <lineage>
        <taxon>Eukaryota</taxon>
        <taxon>Fungi</taxon>
        <taxon>Dikarya</taxon>
        <taxon>Ascomycota</taxon>
        <taxon>Taphrinomycotina</taxon>
        <taxon>Pneumocystomycetes</taxon>
        <taxon>Pneumocystaceae</taxon>
        <taxon>Pneumocystis</taxon>
    </lineage>
</organism>
<dbReference type="Gene3D" id="1.10.10.10">
    <property type="entry name" value="Winged helix-like DNA-binding domain superfamily/Winged helix DNA-binding domain"/>
    <property type="match status" value="1"/>
</dbReference>
<comment type="catalytic activity">
    <reaction evidence="16">
        <text>(2E)-butenoyl-CoA + L-lysyl-[protein] = N(6)-(2E)-butenoyl-L-lysyl-[protein] + CoA + H(+)</text>
        <dbReference type="Rhea" id="RHEA:53908"/>
        <dbReference type="Rhea" id="RHEA-COMP:9752"/>
        <dbReference type="Rhea" id="RHEA-COMP:13707"/>
        <dbReference type="ChEBI" id="CHEBI:15378"/>
        <dbReference type="ChEBI" id="CHEBI:29969"/>
        <dbReference type="ChEBI" id="CHEBI:57287"/>
        <dbReference type="ChEBI" id="CHEBI:57332"/>
        <dbReference type="ChEBI" id="CHEBI:137954"/>
    </reaction>
    <physiologicalReaction direction="left-to-right" evidence="16">
        <dbReference type="Rhea" id="RHEA:53909"/>
    </physiologicalReaction>
</comment>
<comment type="caution">
    <text evidence="26">The sequence shown here is derived from an EMBL/GenBank/DDBJ whole genome shotgun (WGS) entry which is preliminary data.</text>
</comment>
<dbReference type="Pfam" id="PF01853">
    <property type="entry name" value="MOZ_SAS"/>
    <property type="match status" value="1"/>
</dbReference>
<dbReference type="eggNOG" id="KOG2747">
    <property type="taxonomic scope" value="Eukaryota"/>
</dbReference>
<evidence type="ECO:0000256" key="24">
    <source>
        <dbReference type="SAM" id="MobiDB-lite"/>
    </source>
</evidence>
<evidence type="ECO:0000256" key="7">
    <source>
        <dbReference type="ARBA" id="ARBA00022990"/>
    </source>
</evidence>
<reference evidence="27" key="1">
    <citation type="journal article" date="2016" name="Nat. Commun.">
        <title>Genome analysis of three Pneumocystis species reveals adaptation mechanisms to life exclusively in mammalian hosts.</title>
        <authorList>
            <person name="Ma L."/>
            <person name="Chen Z."/>
            <person name="Huang D.W."/>
            <person name="Kutty G."/>
            <person name="Ishihara M."/>
            <person name="Wang H."/>
            <person name="Abouelleil A."/>
            <person name="Bishop L."/>
            <person name="Davey E."/>
            <person name="Deng R."/>
            <person name="Deng X."/>
            <person name="Fan L."/>
            <person name="Fantoni G."/>
            <person name="Fitzgerald M."/>
            <person name="Gogineni E."/>
            <person name="Goldberg J.M."/>
            <person name="Handley G."/>
            <person name="Hu X."/>
            <person name="Huber C."/>
            <person name="Jiao X."/>
            <person name="Jones K."/>
            <person name="Levin J.Z."/>
            <person name="Liu Y."/>
            <person name="Macdonald P."/>
            <person name="Melnikov A."/>
            <person name="Raley C."/>
            <person name="Sassi M."/>
            <person name="Sherman B.T."/>
            <person name="Song X."/>
            <person name="Sykes S."/>
            <person name="Tran B."/>
            <person name="Walsh L."/>
            <person name="Xia Y."/>
            <person name="Yang J."/>
            <person name="Young S."/>
            <person name="Zeng Q."/>
            <person name="Zheng X."/>
            <person name="Stephens R."/>
            <person name="Nusbaum C."/>
            <person name="Birren B.W."/>
            <person name="Azadi P."/>
            <person name="Lempicki R.A."/>
            <person name="Cuomo C.A."/>
            <person name="Kovacs J.A."/>
        </authorList>
    </citation>
    <scope>NUCLEOTIDE SEQUENCE [LARGE SCALE GENOMIC DNA]</scope>
    <source>
        <strain evidence="27">RU7</strain>
    </source>
</reference>